<sequence length="62" mass="6377">MKKLNVSEASTIVGGTCKTCSVEYVNLTPTTCNAVTTCVDKDGKVVSVDSKPVALSSCPAQP</sequence>
<evidence type="ECO:0000313" key="1">
    <source>
        <dbReference type="EMBL" id="MDQ9126000.1"/>
    </source>
</evidence>
<dbReference type="EMBL" id="CP054160">
    <property type="protein sequence ID" value="QKJ60552.1"/>
    <property type="molecule type" value="Genomic_DNA"/>
</dbReference>
<reference evidence="4" key="1">
    <citation type="submission" date="2020-03" db="EMBL/GenBank/DDBJ databases">
        <title>Genome sequences of seven Enterobacteriaceae strains isolated from Canadian wastewater treatment facilities.</title>
        <authorList>
            <person name="Huang H."/>
            <person name="Chmara J.T."/>
            <person name="Duceppe M.-O."/>
        </authorList>
    </citation>
    <scope>NUCLEOTIDE SEQUENCE [LARGE SCALE GENOMIC DNA]</scope>
    <source>
        <strain evidence="4">Biosolid 3</strain>
    </source>
</reference>
<dbReference type="EMBL" id="JAVIGA010000004">
    <property type="protein sequence ID" value="MDQ9126000.1"/>
    <property type="molecule type" value="Genomic_DNA"/>
</dbReference>
<reference evidence="2" key="2">
    <citation type="submission" date="2022-06" db="EMBL/GenBank/DDBJ databases">
        <title>Genome sequences of seven Enterobacteriaceae strains isolated from Canadian wastewater treatment facilities.</title>
        <authorList>
            <person name="Huang H."/>
            <person name="Chmara J.T."/>
            <person name="Duceppe M.-O."/>
        </authorList>
    </citation>
    <scope>NUCLEOTIDE SEQUENCE</scope>
    <source>
        <strain evidence="2">HH13</strain>
    </source>
</reference>
<dbReference type="InterPro" id="IPR031882">
    <property type="entry name" value="DUF4762"/>
</dbReference>
<gene>
    <name evidence="2" type="ORF">G9399_22510</name>
    <name evidence="1" type="ORF">RDT67_06085</name>
    <name evidence="3" type="ORF">RFB13_04285</name>
</gene>
<dbReference type="Pfam" id="PF15959">
    <property type="entry name" value="DUF4762"/>
    <property type="match status" value="1"/>
</dbReference>
<accession>A0A1Q5VJ16</accession>
<evidence type="ECO:0000313" key="6">
    <source>
        <dbReference type="Proteomes" id="UP001235341"/>
    </source>
</evidence>
<dbReference type="Proteomes" id="UP001235341">
    <property type="component" value="Chromosome"/>
</dbReference>
<dbReference type="Proteomes" id="UP001224622">
    <property type="component" value="Unassembled WGS sequence"/>
</dbReference>
<protein>
    <submittedName>
        <fullName evidence="2">DUF4762 domain-containing protein</fullName>
    </submittedName>
    <submittedName>
        <fullName evidence="1">DUF4762 family protein</fullName>
    </submittedName>
</protein>
<organism evidence="1 5">
    <name type="scientific">Serratia fonticola</name>
    <dbReference type="NCBI Taxonomy" id="47917"/>
    <lineage>
        <taxon>Bacteria</taxon>
        <taxon>Pseudomonadati</taxon>
        <taxon>Pseudomonadota</taxon>
        <taxon>Gammaproteobacteria</taxon>
        <taxon>Enterobacterales</taxon>
        <taxon>Yersiniaceae</taxon>
        <taxon>Serratia</taxon>
    </lineage>
</organism>
<dbReference type="AlphaFoldDB" id="A0A1Q5VJ16"/>
<evidence type="ECO:0000313" key="3">
    <source>
        <dbReference type="EMBL" id="WMT15569.1"/>
    </source>
</evidence>
<dbReference type="RefSeq" id="WP_071784393.1">
    <property type="nucleotide sequence ID" value="NZ_CAMFLQ010000015.1"/>
</dbReference>
<dbReference type="EMBL" id="CP133586">
    <property type="protein sequence ID" value="WMT15569.1"/>
    <property type="molecule type" value="Genomic_DNA"/>
</dbReference>
<name>A0A1Q5VJ16_SERFO</name>
<evidence type="ECO:0000313" key="5">
    <source>
        <dbReference type="Proteomes" id="UP001224622"/>
    </source>
</evidence>
<reference evidence="1" key="4">
    <citation type="submission" date="2023-08" db="EMBL/GenBank/DDBJ databases">
        <title>The Comparative Genomic Analysis of Yersiniaceae from Polar Regions.</title>
        <authorList>
            <person name="Goncharov A."/>
            <person name="Aslanov B."/>
            <person name="Kolodzhieva V."/>
            <person name="Azarov D."/>
            <person name="Mochov A."/>
            <person name="Lebedeva E."/>
        </authorList>
    </citation>
    <scope>NUCLEOTIDE SEQUENCE</scope>
    <source>
        <strain evidence="1">Vf</strain>
    </source>
</reference>
<dbReference type="Proteomes" id="UP000503464">
    <property type="component" value="Chromosome"/>
</dbReference>
<keyword evidence="6" id="KW-1185">Reference proteome</keyword>
<evidence type="ECO:0000313" key="4">
    <source>
        <dbReference type="Proteomes" id="UP000503464"/>
    </source>
</evidence>
<evidence type="ECO:0000313" key="2">
    <source>
        <dbReference type="EMBL" id="QKJ60552.1"/>
    </source>
</evidence>
<proteinExistence type="predicted"/>
<reference evidence="3 6" key="3">
    <citation type="submission" date="2023-08" db="EMBL/GenBank/DDBJ databases">
        <title>Complete Genome and Methylome dissection of Serratia fonticola NEB369.</title>
        <authorList>
            <person name="Fomenkov A."/>
            <person name="Roberts R.D."/>
        </authorList>
    </citation>
    <scope>NUCLEOTIDE SEQUENCE [LARGE SCALE GENOMIC DNA]</scope>
    <source>
        <strain evidence="3 6">NEB369</strain>
    </source>
</reference>